<dbReference type="RefSeq" id="WP_132029530.1">
    <property type="nucleotide sequence ID" value="NZ_SMAI01000001.1"/>
</dbReference>
<dbReference type="InterPro" id="IPR036259">
    <property type="entry name" value="MFS_trans_sf"/>
</dbReference>
<dbReference type="Proteomes" id="UP000294664">
    <property type="component" value="Unassembled WGS sequence"/>
</dbReference>
<keyword evidence="9" id="KW-1185">Reference proteome</keyword>
<dbReference type="GO" id="GO:0022857">
    <property type="term" value="F:transmembrane transporter activity"/>
    <property type="evidence" value="ECO:0007669"/>
    <property type="project" value="InterPro"/>
</dbReference>
<protein>
    <submittedName>
        <fullName evidence="8">Putative MFS family arabinose efflux permease</fullName>
    </submittedName>
</protein>
<sequence length="662" mass="66728">MIGLRAGISVAIAVILCAALAVIGWRALVAVERTIVPAISAQADSVGRSAAALVENAVGAGVPMNRLVGVDAYFADLLRANAELAEIRLVTPDGTVLGQAGALPAAADPPRVVTSVTARSGIPLASLVITVDPSVVSSQVAAVLVDVAFIGVVSLLVALELVALVVGARGVETLAALEARVRALARGRLWMHADAVEPTPLTAPIDAHVARLHARHETARALAAQRGDTAALGTLDALGARTGIGIVHPGENHAATVIRPALFLFMMAEELARPFLPRLAAEVAPPDLGIGADLAISLPIVIFMAGVALFQLPFAAASERLGRRRGFLIGAALAAASYVGSALTADYSLFLASRFTAAIGYALVFVSAQGHVIDHSRPSERTAGLAVFVRAILVAGLCGPPIGGVLADRLGDHNAFLASAAVAVLALLVAGLSLPPSEPRHGARGVRLSDLGAALRAPRLAALLFGCALPAKVLLVAICFYLVPVELQRQGYSAAAVGRLQMIYPVLMVLAVPAFAALAERHDARAGFVVGGSVIAGLGTLLLLAGTSPWIIAGVLALLGLGQAMSIAAQSALVADSARHVPGGGSAGVLGLFRLIERTGNAAGPAAAGVMLAALGFAASGATIGILVVAGALGFALSGSRKSATPRIVRPDGGTASEGSPL</sequence>
<dbReference type="OrthoDB" id="2414439at2"/>
<feature type="transmembrane region" description="Helical" evidence="6">
    <location>
        <begin position="143"/>
        <end position="168"/>
    </location>
</feature>
<comment type="subcellular location">
    <subcellularLocation>
        <location evidence="1">Cell membrane</location>
        <topology evidence="1">Multi-pass membrane protein</topology>
    </subcellularLocation>
</comment>
<evidence type="ECO:0000313" key="8">
    <source>
        <dbReference type="EMBL" id="TCT07992.1"/>
    </source>
</evidence>
<evidence type="ECO:0000313" key="9">
    <source>
        <dbReference type="Proteomes" id="UP000294664"/>
    </source>
</evidence>
<feature type="transmembrane region" description="Helical" evidence="6">
    <location>
        <begin position="608"/>
        <end position="637"/>
    </location>
</feature>
<keyword evidence="5 6" id="KW-0472">Membrane</keyword>
<dbReference type="PROSITE" id="PS50850">
    <property type="entry name" value="MFS"/>
    <property type="match status" value="1"/>
</dbReference>
<organism evidence="8 9">
    <name type="scientific">Aquabacter spiritensis</name>
    <dbReference type="NCBI Taxonomy" id="933073"/>
    <lineage>
        <taxon>Bacteria</taxon>
        <taxon>Pseudomonadati</taxon>
        <taxon>Pseudomonadota</taxon>
        <taxon>Alphaproteobacteria</taxon>
        <taxon>Hyphomicrobiales</taxon>
        <taxon>Xanthobacteraceae</taxon>
        <taxon>Aquabacter</taxon>
    </lineage>
</organism>
<feature type="transmembrane region" description="Helical" evidence="6">
    <location>
        <begin position="351"/>
        <end position="373"/>
    </location>
</feature>
<evidence type="ECO:0000259" key="7">
    <source>
        <dbReference type="PROSITE" id="PS50850"/>
    </source>
</evidence>
<feature type="transmembrane region" description="Helical" evidence="6">
    <location>
        <begin position="294"/>
        <end position="314"/>
    </location>
</feature>
<accession>A0A4R3M4N4</accession>
<dbReference type="InterPro" id="IPR020846">
    <property type="entry name" value="MFS_dom"/>
</dbReference>
<comment type="caution">
    <text evidence="8">The sequence shown here is derived from an EMBL/GenBank/DDBJ whole genome shotgun (WGS) entry which is preliminary data.</text>
</comment>
<feature type="transmembrane region" description="Helical" evidence="6">
    <location>
        <begin position="385"/>
        <end position="403"/>
    </location>
</feature>
<feature type="transmembrane region" description="Helical" evidence="6">
    <location>
        <begin position="326"/>
        <end position="345"/>
    </location>
</feature>
<keyword evidence="2" id="KW-1003">Cell membrane</keyword>
<evidence type="ECO:0000256" key="4">
    <source>
        <dbReference type="ARBA" id="ARBA00022989"/>
    </source>
</evidence>
<keyword evidence="4 6" id="KW-1133">Transmembrane helix</keyword>
<dbReference type="AlphaFoldDB" id="A0A4R3M4N4"/>
<feature type="transmembrane region" description="Helical" evidence="6">
    <location>
        <begin position="460"/>
        <end position="483"/>
    </location>
</feature>
<dbReference type="SUPFAM" id="SSF103473">
    <property type="entry name" value="MFS general substrate transporter"/>
    <property type="match status" value="1"/>
</dbReference>
<dbReference type="Gene3D" id="1.20.1250.20">
    <property type="entry name" value="MFS general substrate transporter like domains"/>
    <property type="match status" value="1"/>
</dbReference>
<keyword evidence="3 6" id="KW-0812">Transmembrane</keyword>
<feature type="transmembrane region" description="Helical" evidence="6">
    <location>
        <begin position="415"/>
        <end position="434"/>
    </location>
</feature>
<evidence type="ECO:0000256" key="1">
    <source>
        <dbReference type="ARBA" id="ARBA00004651"/>
    </source>
</evidence>
<evidence type="ECO:0000256" key="3">
    <source>
        <dbReference type="ARBA" id="ARBA00022692"/>
    </source>
</evidence>
<reference evidence="8 9" key="1">
    <citation type="submission" date="2019-03" db="EMBL/GenBank/DDBJ databases">
        <title>Genomic Encyclopedia of Type Strains, Phase IV (KMG-IV): sequencing the most valuable type-strain genomes for metagenomic binning, comparative biology and taxonomic classification.</title>
        <authorList>
            <person name="Goeker M."/>
        </authorList>
    </citation>
    <scope>NUCLEOTIDE SEQUENCE [LARGE SCALE GENOMIC DNA]</scope>
    <source>
        <strain evidence="8 9">DSM 9035</strain>
    </source>
</reference>
<dbReference type="PANTHER" id="PTHR43124">
    <property type="entry name" value="PURINE EFFLUX PUMP PBUE"/>
    <property type="match status" value="1"/>
</dbReference>
<dbReference type="EMBL" id="SMAI01000001">
    <property type="protein sequence ID" value="TCT07992.1"/>
    <property type="molecule type" value="Genomic_DNA"/>
</dbReference>
<dbReference type="PANTHER" id="PTHR43124:SF3">
    <property type="entry name" value="CHLORAMPHENICOL EFFLUX PUMP RV0191"/>
    <property type="match status" value="1"/>
</dbReference>
<feature type="domain" description="Major facilitator superfamily (MFS) profile" evidence="7">
    <location>
        <begin position="254"/>
        <end position="643"/>
    </location>
</feature>
<feature type="transmembrane region" description="Helical" evidence="6">
    <location>
        <begin position="503"/>
        <end position="519"/>
    </location>
</feature>
<evidence type="ECO:0000256" key="6">
    <source>
        <dbReference type="SAM" id="Phobius"/>
    </source>
</evidence>
<gene>
    <name evidence="8" type="ORF">EDC64_101511</name>
</gene>
<name>A0A4R3M4N4_9HYPH</name>
<evidence type="ECO:0000256" key="5">
    <source>
        <dbReference type="ARBA" id="ARBA00023136"/>
    </source>
</evidence>
<dbReference type="InterPro" id="IPR011701">
    <property type="entry name" value="MFS"/>
</dbReference>
<feature type="transmembrane region" description="Helical" evidence="6">
    <location>
        <begin position="6"/>
        <end position="25"/>
    </location>
</feature>
<dbReference type="InterPro" id="IPR050189">
    <property type="entry name" value="MFS_Efflux_Transporters"/>
</dbReference>
<dbReference type="Pfam" id="PF07690">
    <property type="entry name" value="MFS_1"/>
    <property type="match status" value="1"/>
</dbReference>
<evidence type="ECO:0000256" key="2">
    <source>
        <dbReference type="ARBA" id="ARBA00022475"/>
    </source>
</evidence>
<dbReference type="GO" id="GO:0005886">
    <property type="term" value="C:plasma membrane"/>
    <property type="evidence" value="ECO:0007669"/>
    <property type="project" value="UniProtKB-SubCell"/>
</dbReference>
<proteinExistence type="predicted"/>
<feature type="transmembrane region" description="Helical" evidence="6">
    <location>
        <begin position="526"/>
        <end position="544"/>
    </location>
</feature>
<feature type="transmembrane region" description="Helical" evidence="6">
    <location>
        <begin position="550"/>
        <end position="568"/>
    </location>
</feature>